<dbReference type="PIRSF" id="PIRSF002825">
    <property type="entry name" value="CfbpA"/>
    <property type="match status" value="1"/>
</dbReference>
<comment type="similarity">
    <text evidence="1">Belongs to the bacterial solute-binding protein 1 family.</text>
</comment>
<dbReference type="InterPro" id="IPR026045">
    <property type="entry name" value="Ferric-bd"/>
</dbReference>
<organism evidence="4 5">
    <name type="scientific">Dongia soli</name>
    <dbReference type="NCBI Taxonomy" id="600628"/>
    <lineage>
        <taxon>Bacteria</taxon>
        <taxon>Pseudomonadati</taxon>
        <taxon>Pseudomonadota</taxon>
        <taxon>Alphaproteobacteria</taxon>
        <taxon>Rhodospirillales</taxon>
        <taxon>Dongiaceae</taxon>
        <taxon>Dongia</taxon>
    </lineage>
</organism>
<comment type="caution">
    <text evidence="4">The sequence shown here is derived from an EMBL/GenBank/DDBJ whole genome shotgun (WGS) entry which is preliminary data.</text>
</comment>
<dbReference type="Pfam" id="PF13343">
    <property type="entry name" value="SBP_bac_6"/>
    <property type="match status" value="1"/>
</dbReference>
<dbReference type="Gene3D" id="3.40.190.10">
    <property type="entry name" value="Periplasmic binding protein-like II"/>
    <property type="match status" value="2"/>
</dbReference>
<dbReference type="PANTHER" id="PTHR30006">
    <property type="entry name" value="THIAMINE-BINDING PERIPLASMIC PROTEIN-RELATED"/>
    <property type="match status" value="1"/>
</dbReference>
<proteinExistence type="inferred from homology"/>
<evidence type="ECO:0000256" key="1">
    <source>
        <dbReference type="ARBA" id="ARBA00008520"/>
    </source>
</evidence>
<feature type="signal peptide" evidence="3">
    <location>
        <begin position="1"/>
        <end position="25"/>
    </location>
</feature>
<dbReference type="CDD" id="cd13542">
    <property type="entry name" value="PBP2_FutA1_ilke"/>
    <property type="match status" value="1"/>
</dbReference>
<keyword evidence="5" id="KW-1185">Reference proteome</keyword>
<keyword evidence="2 3" id="KW-0732">Signal</keyword>
<protein>
    <submittedName>
        <fullName evidence="4">Fe(3+) ABC transporter substrate-binding protein</fullName>
    </submittedName>
</protein>
<sequence length="348" mass="38727">MLRLRRFLQIAAVAALAIGSTSISAAQADDSEKVVNIYSSRHYPSDDQIYKLFTEKTGIQVKVIQGKAEELLQRIKLEGESSPADLFITVDAGNLWRAEEDKLLQPIKSQELEEHVPANLRDPQGRWYAFSTRARVIIYDKKKVKPSELSTYEALADPKWQGQILVRSSNNIYNQSLVAAMIDSIGEEKTEAWAKGLVENFARKPQGGDIEQIKALAAGEGTVAISNTYYFARLLAGNDEQLKKSLAHIGVFFPNQQDRGTHINVSGAGVTVYAPHKENAIKFLEFMISPEVQRLLTDVNFEFPARPDVKPADIVASWGTFKADSLHVSALGKNNPEAVELMDRVGWR</sequence>
<gene>
    <name evidence="4" type="ORF">SMD27_22525</name>
</gene>
<name>A0ABU5EH12_9PROT</name>
<accession>A0ABU5EH12</accession>
<dbReference type="Proteomes" id="UP001279642">
    <property type="component" value="Unassembled WGS sequence"/>
</dbReference>
<dbReference type="PANTHER" id="PTHR30006:SF15">
    <property type="entry name" value="IRON-UTILIZATION PERIPLASMIC PROTEIN"/>
    <property type="match status" value="1"/>
</dbReference>
<evidence type="ECO:0000256" key="3">
    <source>
        <dbReference type="SAM" id="SignalP"/>
    </source>
</evidence>
<evidence type="ECO:0000313" key="4">
    <source>
        <dbReference type="EMBL" id="MDY0885632.1"/>
    </source>
</evidence>
<dbReference type="SUPFAM" id="SSF53850">
    <property type="entry name" value="Periplasmic binding protein-like II"/>
    <property type="match status" value="1"/>
</dbReference>
<reference evidence="4 5" key="1">
    <citation type="journal article" date="2016" name="Antonie Van Leeuwenhoek">
        <title>Dongia soli sp. nov., isolated from soil from Dokdo, Korea.</title>
        <authorList>
            <person name="Kim D.U."/>
            <person name="Lee H."/>
            <person name="Kim H."/>
            <person name="Kim S.G."/>
            <person name="Ka J.O."/>
        </authorList>
    </citation>
    <scope>NUCLEOTIDE SEQUENCE [LARGE SCALE GENOMIC DNA]</scope>
    <source>
        <strain evidence="4 5">D78</strain>
    </source>
</reference>
<evidence type="ECO:0000256" key="2">
    <source>
        <dbReference type="ARBA" id="ARBA00022729"/>
    </source>
</evidence>
<feature type="chain" id="PRO_5045647454" evidence="3">
    <location>
        <begin position="26"/>
        <end position="348"/>
    </location>
</feature>
<dbReference type="EMBL" id="JAXCLW010000011">
    <property type="protein sequence ID" value="MDY0885632.1"/>
    <property type="molecule type" value="Genomic_DNA"/>
</dbReference>
<evidence type="ECO:0000313" key="5">
    <source>
        <dbReference type="Proteomes" id="UP001279642"/>
    </source>
</evidence>
<dbReference type="RefSeq" id="WP_320510703.1">
    <property type="nucleotide sequence ID" value="NZ_JAXCLW010000011.1"/>
</dbReference>